<reference evidence="1" key="1">
    <citation type="submission" date="2020-11" db="EMBL/GenBank/DDBJ databases">
        <title>Multidrug resistant novel bacterium Savagea serpentis sp. nov., isolated from the scats of a vine snake (Ahaetulla nasuta).</title>
        <authorList>
            <person name="Venkata Ramana V."/>
            <person name="Vikas Patil S."/>
            <person name="Yogita Lugani V."/>
        </authorList>
    </citation>
    <scope>NUCLEOTIDE SEQUENCE</scope>
    <source>
        <strain evidence="1">SN6</strain>
    </source>
</reference>
<dbReference type="InterPro" id="IPR020908">
    <property type="entry name" value="UPF0738"/>
</dbReference>
<proteinExistence type="predicted"/>
<organism evidence="1 2">
    <name type="scientific">Savagea serpentis</name>
    <dbReference type="NCBI Taxonomy" id="2785297"/>
    <lineage>
        <taxon>Bacteria</taxon>
        <taxon>Bacillati</taxon>
        <taxon>Bacillota</taxon>
        <taxon>Bacilli</taxon>
        <taxon>Bacillales</taxon>
        <taxon>Caryophanaceae</taxon>
        <taxon>Savagea</taxon>
    </lineage>
</organism>
<dbReference type="EMBL" id="JADKPV010000007">
    <property type="protein sequence ID" value="MBF4502026.1"/>
    <property type="molecule type" value="Genomic_DNA"/>
</dbReference>
<sequence>MQNIVTEIKHLEEKWVAQLDGAISGEATGTLLTDSDRETFVYLIDGGDQYEYVHFPKETWSILQEAYLEESPIYLQTSKGIIELIGWQVQLEMLLMNIEGNGNYGAFTEAVEQSFASAIATFD</sequence>
<comment type="caution">
    <text evidence="1">The sequence shown here is derived from an EMBL/GenBank/DDBJ whole genome shotgun (WGS) entry which is preliminary data.</text>
</comment>
<gene>
    <name evidence="1" type="ORF">IRY55_11725</name>
</gene>
<name>A0A8J7GEA8_9BACL</name>
<evidence type="ECO:0000313" key="2">
    <source>
        <dbReference type="Proteomes" id="UP000622653"/>
    </source>
</evidence>
<evidence type="ECO:0000313" key="1">
    <source>
        <dbReference type="EMBL" id="MBF4502026.1"/>
    </source>
</evidence>
<keyword evidence="2" id="KW-1185">Reference proteome</keyword>
<dbReference type="RefSeq" id="WP_194563512.1">
    <property type="nucleotide sequence ID" value="NZ_JADKPV010000007.1"/>
</dbReference>
<protein>
    <submittedName>
        <fullName evidence="1">Uncharacterized protein</fullName>
    </submittedName>
</protein>
<accession>A0A8J7GEA8</accession>
<dbReference type="Pfam" id="PF19785">
    <property type="entry name" value="UPF0738"/>
    <property type="match status" value="1"/>
</dbReference>
<dbReference type="Proteomes" id="UP000622653">
    <property type="component" value="Unassembled WGS sequence"/>
</dbReference>
<dbReference type="AlphaFoldDB" id="A0A8J7GEA8"/>